<feature type="domain" description="RNA polymerase sigma factor 70 region 4 type 2" evidence="7">
    <location>
        <begin position="241"/>
        <end position="288"/>
    </location>
</feature>
<evidence type="ECO:0000256" key="4">
    <source>
        <dbReference type="ARBA" id="ARBA00023163"/>
    </source>
</evidence>
<dbReference type="EMBL" id="ASRX01000062">
    <property type="protein sequence ID" value="EYF02295.1"/>
    <property type="molecule type" value="Genomic_DNA"/>
</dbReference>
<dbReference type="STRING" id="1192034.CAP_7224"/>
<dbReference type="Pfam" id="PF04542">
    <property type="entry name" value="Sigma70_r2"/>
    <property type="match status" value="1"/>
</dbReference>
<dbReference type="AlphaFoldDB" id="A0A017T0A9"/>
<dbReference type="SUPFAM" id="SSF88659">
    <property type="entry name" value="Sigma3 and sigma4 domains of RNA polymerase sigma factors"/>
    <property type="match status" value="1"/>
</dbReference>
<protein>
    <submittedName>
        <fullName evidence="8">RNA polymerase sigma factor RpoE</fullName>
    </submittedName>
</protein>
<dbReference type="NCBIfam" id="TIGR02937">
    <property type="entry name" value="sigma70-ECF"/>
    <property type="match status" value="1"/>
</dbReference>
<dbReference type="Gene3D" id="1.10.1740.10">
    <property type="match status" value="1"/>
</dbReference>
<dbReference type="PANTHER" id="PTHR43133">
    <property type="entry name" value="RNA POLYMERASE ECF-TYPE SIGMA FACTO"/>
    <property type="match status" value="1"/>
</dbReference>
<accession>A0A017T0A9</accession>
<dbReference type="Gene3D" id="1.10.10.10">
    <property type="entry name" value="Winged helix-like DNA-binding domain superfamily/Winged helix DNA-binding domain"/>
    <property type="match status" value="1"/>
</dbReference>
<dbReference type="InterPro" id="IPR013249">
    <property type="entry name" value="RNA_pol_sigma70_r4_t2"/>
</dbReference>
<dbReference type="SUPFAM" id="SSF88946">
    <property type="entry name" value="Sigma2 domain of RNA polymerase sigma factors"/>
    <property type="match status" value="1"/>
</dbReference>
<dbReference type="InterPro" id="IPR036388">
    <property type="entry name" value="WH-like_DNA-bd_sf"/>
</dbReference>
<comment type="caution">
    <text evidence="8">The sequence shown here is derived from an EMBL/GenBank/DDBJ whole genome shotgun (WGS) entry which is preliminary data.</text>
</comment>
<dbReference type="Proteomes" id="UP000019678">
    <property type="component" value="Unassembled WGS sequence"/>
</dbReference>
<keyword evidence="3" id="KW-0731">Sigma factor</keyword>
<feature type="compositionally biased region" description="Gly residues" evidence="5">
    <location>
        <begin position="49"/>
        <end position="58"/>
    </location>
</feature>
<gene>
    <name evidence="8" type="ORF">CAP_7224</name>
</gene>
<evidence type="ECO:0000259" key="7">
    <source>
        <dbReference type="Pfam" id="PF08281"/>
    </source>
</evidence>
<evidence type="ECO:0000313" key="9">
    <source>
        <dbReference type="Proteomes" id="UP000019678"/>
    </source>
</evidence>
<reference evidence="8 9" key="1">
    <citation type="submission" date="2013-05" db="EMBL/GenBank/DDBJ databases">
        <title>Genome assembly of Chondromyces apiculatus DSM 436.</title>
        <authorList>
            <person name="Sharma G."/>
            <person name="Khatri I."/>
            <person name="Kaur C."/>
            <person name="Mayilraj S."/>
            <person name="Subramanian S."/>
        </authorList>
    </citation>
    <scope>NUCLEOTIDE SEQUENCE [LARGE SCALE GENOMIC DNA]</scope>
    <source>
        <strain evidence="8 9">DSM 436</strain>
    </source>
</reference>
<dbReference type="InterPro" id="IPR014284">
    <property type="entry name" value="RNA_pol_sigma-70_dom"/>
</dbReference>
<dbReference type="InterPro" id="IPR007627">
    <property type="entry name" value="RNA_pol_sigma70_r2"/>
</dbReference>
<keyword evidence="2" id="KW-0805">Transcription regulation</keyword>
<dbReference type="eggNOG" id="COG1595">
    <property type="taxonomic scope" value="Bacteria"/>
</dbReference>
<dbReference type="Pfam" id="PF08281">
    <property type="entry name" value="Sigma70_r4_2"/>
    <property type="match status" value="1"/>
</dbReference>
<dbReference type="InterPro" id="IPR013324">
    <property type="entry name" value="RNA_pol_sigma_r3/r4-like"/>
</dbReference>
<organism evidence="8 9">
    <name type="scientific">Chondromyces apiculatus DSM 436</name>
    <dbReference type="NCBI Taxonomy" id="1192034"/>
    <lineage>
        <taxon>Bacteria</taxon>
        <taxon>Pseudomonadati</taxon>
        <taxon>Myxococcota</taxon>
        <taxon>Polyangia</taxon>
        <taxon>Polyangiales</taxon>
        <taxon>Polyangiaceae</taxon>
        <taxon>Chondromyces</taxon>
    </lineage>
</organism>
<evidence type="ECO:0000256" key="3">
    <source>
        <dbReference type="ARBA" id="ARBA00023082"/>
    </source>
</evidence>
<dbReference type="InterPro" id="IPR039425">
    <property type="entry name" value="RNA_pol_sigma-70-like"/>
</dbReference>
<dbReference type="InterPro" id="IPR013325">
    <property type="entry name" value="RNA_pol_sigma_r2"/>
</dbReference>
<comment type="similarity">
    <text evidence="1">Belongs to the sigma-70 factor family. ECF subfamily.</text>
</comment>
<evidence type="ECO:0000259" key="6">
    <source>
        <dbReference type="Pfam" id="PF04542"/>
    </source>
</evidence>
<dbReference type="PANTHER" id="PTHR43133:SF53">
    <property type="entry name" value="ECF RNA POLYMERASE SIGMA-E FACTOR"/>
    <property type="match status" value="1"/>
</dbReference>
<keyword evidence="4" id="KW-0804">Transcription</keyword>
<dbReference type="GO" id="GO:0003677">
    <property type="term" value="F:DNA binding"/>
    <property type="evidence" value="ECO:0007669"/>
    <property type="project" value="InterPro"/>
</dbReference>
<evidence type="ECO:0000256" key="5">
    <source>
        <dbReference type="SAM" id="MobiDB-lite"/>
    </source>
</evidence>
<keyword evidence="9" id="KW-1185">Reference proteome</keyword>
<proteinExistence type="inferred from homology"/>
<evidence type="ECO:0000313" key="8">
    <source>
        <dbReference type="EMBL" id="EYF02295.1"/>
    </source>
</evidence>
<sequence>MLHTMTARAQRGRLRLVEPSPGVSPEGEESGRASLASLPNVPPTQDAGGTLGSAGAGGKASRRDSLYPLPRRDSAPELETGVTPGTPTPPPVTSDASDTSDAPARGRHRRLPEVSGTLDTLPDAQLVPLAQRGDRAALALLYRRHAAFAINLATRIEGSARDVEDIAHDAFVRAFERLNDLSDPAAFKSWLGSIVVHKVRSRMRRGRLLNLLGMGRSSEPVDLDALASPDASPHTRAQIAQIYALLQTLPADDRIAWILRAVEGHDLDTVARMVSCSLATVKRRITRAQQFLDEHFVDPATSEVAS</sequence>
<dbReference type="GO" id="GO:0016987">
    <property type="term" value="F:sigma factor activity"/>
    <property type="evidence" value="ECO:0007669"/>
    <property type="project" value="UniProtKB-KW"/>
</dbReference>
<dbReference type="GO" id="GO:0006352">
    <property type="term" value="P:DNA-templated transcription initiation"/>
    <property type="evidence" value="ECO:0007669"/>
    <property type="project" value="InterPro"/>
</dbReference>
<feature type="domain" description="RNA polymerase sigma-70 region 2" evidence="6">
    <location>
        <begin position="141"/>
        <end position="206"/>
    </location>
</feature>
<feature type="region of interest" description="Disordered" evidence="5">
    <location>
        <begin position="1"/>
        <end position="117"/>
    </location>
</feature>
<name>A0A017T0A9_9BACT</name>
<evidence type="ECO:0000256" key="1">
    <source>
        <dbReference type="ARBA" id="ARBA00010641"/>
    </source>
</evidence>
<feature type="compositionally biased region" description="Basic and acidic residues" evidence="5">
    <location>
        <begin position="61"/>
        <end position="75"/>
    </location>
</feature>
<evidence type="ECO:0000256" key="2">
    <source>
        <dbReference type="ARBA" id="ARBA00023015"/>
    </source>
</evidence>